<sequence>MLLRYLLYGLLIYFVFRFIFRFVIPVTRAARTMKSKMNEFQTRMQEQQQQQAAAQRPQPVKEPLTPKEGDYIEFEEVK</sequence>
<organism evidence="3 4">
    <name type="scientific">Lacibacter sediminis</name>
    <dbReference type="NCBI Taxonomy" id="2760713"/>
    <lineage>
        <taxon>Bacteria</taxon>
        <taxon>Pseudomonadati</taxon>
        <taxon>Bacteroidota</taxon>
        <taxon>Chitinophagia</taxon>
        <taxon>Chitinophagales</taxon>
        <taxon>Chitinophagaceae</taxon>
        <taxon>Lacibacter</taxon>
    </lineage>
</organism>
<feature type="region of interest" description="Disordered" evidence="1">
    <location>
        <begin position="39"/>
        <end position="78"/>
    </location>
</feature>
<keyword evidence="4" id="KW-1185">Reference proteome</keyword>
<evidence type="ECO:0000256" key="1">
    <source>
        <dbReference type="SAM" id="MobiDB-lite"/>
    </source>
</evidence>
<evidence type="ECO:0008006" key="5">
    <source>
        <dbReference type="Google" id="ProtNLM"/>
    </source>
</evidence>
<reference evidence="4" key="1">
    <citation type="submission" date="2020-08" db="EMBL/GenBank/DDBJ databases">
        <title>Lacibacter sp. S13-6-6 genome sequencing.</title>
        <authorList>
            <person name="Jin L."/>
        </authorList>
    </citation>
    <scope>NUCLEOTIDE SEQUENCE [LARGE SCALE GENOMIC DNA]</scope>
    <source>
        <strain evidence="4">S13-6-6</strain>
    </source>
</reference>
<feature type="transmembrane region" description="Helical" evidence="2">
    <location>
        <begin position="6"/>
        <end position="24"/>
    </location>
</feature>
<dbReference type="EMBL" id="CP060007">
    <property type="protein sequence ID" value="QNA44194.1"/>
    <property type="molecule type" value="Genomic_DNA"/>
</dbReference>
<dbReference type="Proteomes" id="UP000515344">
    <property type="component" value="Chromosome"/>
</dbReference>
<name>A0A7G5XFE1_9BACT</name>
<dbReference type="RefSeq" id="WP_182802456.1">
    <property type="nucleotide sequence ID" value="NZ_CP060007.1"/>
</dbReference>
<evidence type="ECO:0000313" key="3">
    <source>
        <dbReference type="EMBL" id="QNA44194.1"/>
    </source>
</evidence>
<evidence type="ECO:0000313" key="4">
    <source>
        <dbReference type="Proteomes" id="UP000515344"/>
    </source>
</evidence>
<keyword evidence="2" id="KW-1133">Transmembrane helix</keyword>
<evidence type="ECO:0000256" key="2">
    <source>
        <dbReference type="SAM" id="Phobius"/>
    </source>
</evidence>
<feature type="compositionally biased region" description="Low complexity" evidence="1">
    <location>
        <begin position="45"/>
        <end position="55"/>
    </location>
</feature>
<proteinExistence type="predicted"/>
<keyword evidence="2" id="KW-0812">Transmembrane</keyword>
<gene>
    <name evidence="3" type="ORF">H4075_19305</name>
</gene>
<dbReference type="AlphaFoldDB" id="A0A7G5XFE1"/>
<feature type="compositionally biased region" description="Basic and acidic residues" evidence="1">
    <location>
        <begin position="64"/>
        <end position="78"/>
    </location>
</feature>
<dbReference type="KEGG" id="lacs:H4075_19305"/>
<accession>A0A7G5XFE1</accession>
<protein>
    <recommendedName>
        <fullName evidence="5">DUF4834 family protein</fullName>
    </recommendedName>
</protein>
<keyword evidence="2" id="KW-0472">Membrane</keyword>